<dbReference type="GO" id="GO:0003700">
    <property type="term" value="F:DNA-binding transcription factor activity"/>
    <property type="evidence" value="ECO:0007669"/>
    <property type="project" value="InterPro"/>
</dbReference>
<dbReference type="Pfam" id="PF01380">
    <property type="entry name" value="SIS"/>
    <property type="match status" value="1"/>
</dbReference>
<dbReference type="InterPro" id="IPR000281">
    <property type="entry name" value="HTH_RpiR"/>
</dbReference>
<dbReference type="InterPro" id="IPR035472">
    <property type="entry name" value="RpiR-like_SIS"/>
</dbReference>
<dbReference type="Gene3D" id="3.40.50.10490">
    <property type="entry name" value="Glucose-6-phosphate isomerase like protein, domain 1"/>
    <property type="match status" value="1"/>
</dbReference>
<dbReference type="PANTHER" id="PTHR30514">
    <property type="entry name" value="GLUCOKINASE"/>
    <property type="match status" value="1"/>
</dbReference>
<protein>
    <submittedName>
        <fullName evidence="7">MurR/RpiR family transcriptional regulator</fullName>
    </submittedName>
</protein>
<dbReference type="Gene3D" id="1.10.10.10">
    <property type="entry name" value="Winged helix-like DNA-binding domain superfamily/Winged helix DNA-binding domain"/>
    <property type="match status" value="1"/>
</dbReference>
<dbReference type="Proteomes" id="UP001211987">
    <property type="component" value="Unassembled WGS sequence"/>
</dbReference>
<evidence type="ECO:0000313" key="7">
    <source>
        <dbReference type="EMBL" id="RGD80911.1"/>
    </source>
</evidence>
<keyword evidence="3" id="KW-0804">Transcription</keyword>
<reference evidence="7 8" key="1">
    <citation type="submission" date="2018-08" db="EMBL/GenBank/DDBJ databases">
        <title>A genome reference for cultivated species of the human gut microbiota.</title>
        <authorList>
            <person name="Zou Y."/>
            <person name="Xue W."/>
            <person name="Luo G."/>
        </authorList>
    </citation>
    <scope>NUCLEOTIDE SEQUENCE [LARGE SCALE GENOMIC DNA]</scope>
    <source>
        <strain evidence="7 8">OM06-4</strain>
    </source>
</reference>
<evidence type="ECO:0000256" key="3">
    <source>
        <dbReference type="ARBA" id="ARBA00023163"/>
    </source>
</evidence>
<dbReference type="Pfam" id="PF01418">
    <property type="entry name" value="HTH_6"/>
    <property type="match status" value="1"/>
</dbReference>
<dbReference type="InterPro" id="IPR047640">
    <property type="entry name" value="RpiR-like"/>
</dbReference>
<dbReference type="RefSeq" id="WP_003539401.1">
    <property type="nucleotide sequence ID" value="NZ_AP031443.1"/>
</dbReference>
<gene>
    <name evidence="7" type="ORF">DXB93_14970</name>
    <name evidence="6" type="ORF">PM738_14725</name>
</gene>
<dbReference type="SUPFAM" id="SSF53697">
    <property type="entry name" value="SIS domain"/>
    <property type="match status" value="1"/>
</dbReference>
<reference evidence="6" key="2">
    <citation type="submission" date="2023-01" db="EMBL/GenBank/DDBJ databases">
        <title>Human gut microbiome strain richness.</title>
        <authorList>
            <person name="Chen-Liaw A."/>
        </authorList>
    </citation>
    <scope>NUCLEOTIDE SEQUENCE</scope>
    <source>
        <strain evidence="6">1001217st2_G6_1001217B_191108</strain>
    </source>
</reference>
<dbReference type="EMBL" id="JAQLKE010000030">
    <property type="protein sequence ID" value="MDB7085059.1"/>
    <property type="molecule type" value="Genomic_DNA"/>
</dbReference>
<dbReference type="PROSITE" id="PS51071">
    <property type="entry name" value="HTH_RPIR"/>
    <property type="match status" value="1"/>
</dbReference>
<evidence type="ECO:0000256" key="2">
    <source>
        <dbReference type="ARBA" id="ARBA00023125"/>
    </source>
</evidence>
<evidence type="ECO:0000259" key="4">
    <source>
        <dbReference type="PROSITE" id="PS51071"/>
    </source>
</evidence>
<dbReference type="InterPro" id="IPR009057">
    <property type="entry name" value="Homeodomain-like_sf"/>
</dbReference>
<dbReference type="AlphaFoldDB" id="A0A3E3E9W9"/>
<dbReference type="Proteomes" id="UP000261032">
    <property type="component" value="Unassembled WGS sequence"/>
</dbReference>
<dbReference type="SUPFAM" id="SSF46689">
    <property type="entry name" value="Homeodomain-like"/>
    <property type="match status" value="1"/>
</dbReference>
<evidence type="ECO:0000259" key="5">
    <source>
        <dbReference type="PROSITE" id="PS51464"/>
    </source>
</evidence>
<dbReference type="EMBL" id="QUSL01000029">
    <property type="protein sequence ID" value="RGD80911.1"/>
    <property type="molecule type" value="Genomic_DNA"/>
</dbReference>
<dbReference type="InterPro" id="IPR046348">
    <property type="entry name" value="SIS_dom_sf"/>
</dbReference>
<dbReference type="PANTHER" id="PTHR30514:SF1">
    <property type="entry name" value="HTH-TYPE TRANSCRIPTIONAL REGULATOR HEXR-RELATED"/>
    <property type="match status" value="1"/>
</dbReference>
<dbReference type="InterPro" id="IPR001347">
    <property type="entry name" value="SIS_dom"/>
</dbReference>
<proteinExistence type="predicted"/>
<dbReference type="InterPro" id="IPR036388">
    <property type="entry name" value="WH-like_DNA-bd_sf"/>
</dbReference>
<dbReference type="GO" id="GO:0003677">
    <property type="term" value="F:DNA binding"/>
    <property type="evidence" value="ECO:0007669"/>
    <property type="project" value="UniProtKB-KW"/>
</dbReference>
<evidence type="ECO:0000313" key="6">
    <source>
        <dbReference type="EMBL" id="MDB7085059.1"/>
    </source>
</evidence>
<dbReference type="CDD" id="cd05013">
    <property type="entry name" value="SIS_RpiR"/>
    <property type="match status" value="1"/>
</dbReference>
<keyword evidence="2" id="KW-0238">DNA-binding</keyword>
<sequence length="252" mass="29611">MQLEELVNQYYDDLNENDLMIWKYILAHKKECCEISIDELSKRCNISRATISRFSQKISFEGFREFKMRLKLECQQVQVKNDGMLDEICNNYLKSMELTKDSDLDDLFEHIHHARRLFVFGTGETQNTVAEMIKRVFLQTKVFFVTLYGKSELKMTINGLGEQDVMIFISVSGENEMAIEAMKTLKNKGTYIVSITKLNNNTLARLADKSLYVITDQYKRFNNRTYETTSAYFNTVEILFLKYLDYLDNLDE</sequence>
<organism evidence="7 8">
    <name type="scientific">Thomasclavelia ramosa</name>
    <dbReference type="NCBI Taxonomy" id="1547"/>
    <lineage>
        <taxon>Bacteria</taxon>
        <taxon>Bacillati</taxon>
        <taxon>Bacillota</taxon>
        <taxon>Erysipelotrichia</taxon>
        <taxon>Erysipelotrichales</taxon>
        <taxon>Coprobacillaceae</taxon>
        <taxon>Thomasclavelia</taxon>
    </lineage>
</organism>
<dbReference type="GO" id="GO:1901135">
    <property type="term" value="P:carbohydrate derivative metabolic process"/>
    <property type="evidence" value="ECO:0007669"/>
    <property type="project" value="InterPro"/>
</dbReference>
<dbReference type="PROSITE" id="PS51464">
    <property type="entry name" value="SIS"/>
    <property type="match status" value="1"/>
</dbReference>
<feature type="domain" description="HTH rpiR-type" evidence="4">
    <location>
        <begin position="1"/>
        <end position="77"/>
    </location>
</feature>
<evidence type="ECO:0000313" key="8">
    <source>
        <dbReference type="Proteomes" id="UP000261032"/>
    </source>
</evidence>
<feature type="domain" description="SIS" evidence="5">
    <location>
        <begin position="107"/>
        <end position="249"/>
    </location>
</feature>
<dbReference type="GO" id="GO:0097367">
    <property type="term" value="F:carbohydrate derivative binding"/>
    <property type="evidence" value="ECO:0007669"/>
    <property type="project" value="InterPro"/>
</dbReference>
<accession>A0A3E3E9W9</accession>
<name>A0A3E3E9W9_9FIRM</name>
<evidence type="ECO:0000256" key="1">
    <source>
        <dbReference type="ARBA" id="ARBA00023015"/>
    </source>
</evidence>
<keyword evidence="1" id="KW-0805">Transcription regulation</keyword>
<comment type="caution">
    <text evidence="7">The sequence shown here is derived from an EMBL/GenBank/DDBJ whole genome shotgun (WGS) entry which is preliminary data.</text>
</comment>